<proteinExistence type="predicted"/>
<dbReference type="Proteomes" id="UP000297700">
    <property type="component" value="Unassembled WGS sequence"/>
</dbReference>
<dbReference type="RefSeq" id="WP_135165553.1">
    <property type="nucleotide sequence ID" value="NZ_SPQS01000013.1"/>
</dbReference>
<gene>
    <name evidence="1" type="ORF">E4K64_22980</name>
</gene>
<sequence>MTKLLDQALEIARSLPADAQDDIARVVLQLAGAEASAHVILSDDERSAIATSKQAAKRGEFATEAEVRATWAKHGL</sequence>
<dbReference type="AlphaFoldDB" id="A0A4Y9P0T9"/>
<name>A0A4Y9P0T9_9BRAD</name>
<protein>
    <submittedName>
        <fullName evidence="1">Uncharacterized protein</fullName>
    </submittedName>
</protein>
<reference evidence="1 2" key="1">
    <citation type="submission" date="2019-03" db="EMBL/GenBank/DDBJ databases">
        <title>Bradyrhizobium strains diversity.</title>
        <authorList>
            <person name="Urquiaga M.C.O."/>
            <person name="Hungria M."/>
            <person name="Delamuta J.R.M."/>
            <person name="Klepa M.S."/>
        </authorList>
    </citation>
    <scope>NUCLEOTIDE SEQUENCE [LARGE SCALE GENOMIC DNA]</scope>
    <source>
        <strain evidence="1 2">CNPSo 3426</strain>
    </source>
</reference>
<dbReference type="EMBL" id="SPQS01000013">
    <property type="protein sequence ID" value="TFV72746.1"/>
    <property type="molecule type" value="Genomic_DNA"/>
</dbReference>
<organism evidence="1 2">
    <name type="scientific">Bradyrhizobium frederickii</name>
    <dbReference type="NCBI Taxonomy" id="2560054"/>
    <lineage>
        <taxon>Bacteria</taxon>
        <taxon>Pseudomonadati</taxon>
        <taxon>Pseudomonadota</taxon>
        <taxon>Alphaproteobacteria</taxon>
        <taxon>Hyphomicrobiales</taxon>
        <taxon>Nitrobacteraceae</taxon>
        <taxon>Bradyrhizobium</taxon>
    </lineage>
</organism>
<accession>A0A4Y9P0T9</accession>
<evidence type="ECO:0000313" key="1">
    <source>
        <dbReference type="EMBL" id="TFV72746.1"/>
    </source>
</evidence>
<evidence type="ECO:0000313" key="2">
    <source>
        <dbReference type="Proteomes" id="UP000297700"/>
    </source>
</evidence>
<comment type="caution">
    <text evidence="1">The sequence shown here is derived from an EMBL/GenBank/DDBJ whole genome shotgun (WGS) entry which is preliminary data.</text>
</comment>